<evidence type="ECO:0000256" key="1">
    <source>
        <dbReference type="PIRSR" id="PIRSR002703-1"/>
    </source>
</evidence>
<dbReference type="SUPFAM" id="SSF49870">
    <property type="entry name" value="Osmotin, thaumatin-like protein"/>
    <property type="match status" value="1"/>
</dbReference>
<feature type="compositionally biased region" description="Basic and acidic residues" evidence="2">
    <location>
        <begin position="1"/>
        <end position="11"/>
    </location>
</feature>
<dbReference type="PIRSF" id="PIRSF002703">
    <property type="entry name" value="Thaumatin"/>
    <property type="match status" value="1"/>
</dbReference>
<reference evidence="3 4" key="2">
    <citation type="journal article" date="2017" name="Nature">
        <title>The Apostasia genome and the evolution of orchids.</title>
        <authorList>
            <person name="Zhang G.Q."/>
            <person name="Liu K.W."/>
            <person name="Li Z."/>
            <person name="Lohaus R."/>
            <person name="Hsiao Y.Y."/>
            <person name="Niu S.C."/>
            <person name="Wang J.Y."/>
            <person name="Lin Y.C."/>
            <person name="Xu Q."/>
            <person name="Chen L.J."/>
            <person name="Yoshida K."/>
            <person name="Fujiwara S."/>
            <person name="Wang Z.W."/>
            <person name="Zhang Y.Q."/>
            <person name="Mitsuda N."/>
            <person name="Wang M."/>
            <person name="Liu G.H."/>
            <person name="Pecoraro L."/>
            <person name="Huang H.X."/>
            <person name="Xiao X.J."/>
            <person name="Lin M."/>
            <person name="Wu X.Y."/>
            <person name="Wu W.L."/>
            <person name="Chen Y.Y."/>
            <person name="Chang S.B."/>
            <person name="Sakamoto S."/>
            <person name="Ohme-Takagi M."/>
            <person name="Yagi M."/>
            <person name="Zeng S.J."/>
            <person name="Shen C.Y."/>
            <person name="Yeh C.M."/>
            <person name="Luo Y.B."/>
            <person name="Tsai W.C."/>
            <person name="Van de Peer Y."/>
            <person name="Liu Z.J."/>
        </authorList>
    </citation>
    <scope>NUCLEOTIDE SEQUENCE [LARGE SCALE GENOMIC DNA]</scope>
    <source>
        <tissue evidence="3">The whole plant</tissue>
    </source>
</reference>
<evidence type="ECO:0000313" key="4">
    <source>
        <dbReference type="Proteomes" id="UP000233837"/>
    </source>
</evidence>
<evidence type="ECO:0000313" key="3">
    <source>
        <dbReference type="EMBL" id="PKU67924.1"/>
    </source>
</evidence>
<feature type="disulfide bond" evidence="1">
    <location>
        <begin position="65"/>
        <end position="277"/>
    </location>
</feature>
<keyword evidence="1" id="KW-1015">Disulfide bond</keyword>
<dbReference type="PROSITE" id="PS51367">
    <property type="entry name" value="THAUMATIN_2"/>
    <property type="match status" value="1"/>
</dbReference>
<keyword evidence="4" id="KW-1185">Reference proteome</keyword>
<dbReference type="InterPro" id="IPR037176">
    <property type="entry name" value="Osmotin/thaumatin-like_sf"/>
</dbReference>
<sequence length="278" mass="28720">MKSRARADGSRRRSSGGCISTAERSSGGCISTAELRMTTNERDGEFGLTDLDGAATTTFEFSNKCSYSVWVGTLSGANNPPLSQTGFLLPASSSSSLTAPPAWSGRFWGRSFCSTDSSGHFSCLTGDCGTAHISCNGAGGSPPATLIEITLGSNGNADFYDVSLVDGYNLPVAVGPIGGTGDCRLAGCQSDLNGKCPPELAVDGPGGLVIACKSACEAFGDPRYCCTGDYGTPSTCGPTNYSTLFKTACPMAYSYAYDDRTSTFTCVGPKSYTLTFCP</sequence>
<feature type="region of interest" description="Disordered" evidence="2">
    <location>
        <begin position="1"/>
        <end position="25"/>
    </location>
</feature>
<reference evidence="3 4" key="1">
    <citation type="journal article" date="2016" name="Sci. Rep.">
        <title>The Dendrobium catenatum Lindl. genome sequence provides insights into polysaccharide synthase, floral development and adaptive evolution.</title>
        <authorList>
            <person name="Zhang G.Q."/>
            <person name="Xu Q."/>
            <person name="Bian C."/>
            <person name="Tsai W.C."/>
            <person name="Yeh C.M."/>
            <person name="Liu K.W."/>
            <person name="Yoshida K."/>
            <person name="Zhang L.S."/>
            <person name="Chang S.B."/>
            <person name="Chen F."/>
            <person name="Shi Y."/>
            <person name="Su Y.Y."/>
            <person name="Zhang Y.Q."/>
            <person name="Chen L.J."/>
            <person name="Yin Y."/>
            <person name="Lin M."/>
            <person name="Huang H."/>
            <person name="Deng H."/>
            <person name="Wang Z.W."/>
            <person name="Zhu S.L."/>
            <person name="Zhao X."/>
            <person name="Deng C."/>
            <person name="Niu S.C."/>
            <person name="Huang J."/>
            <person name="Wang M."/>
            <person name="Liu G.H."/>
            <person name="Yang H.J."/>
            <person name="Xiao X.J."/>
            <person name="Hsiao Y.Y."/>
            <person name="Wu W.L."/>
            <person name="Chen Y.Y."/>
            <person name="Mitsuda N."/>
            <person name="Ohme-Takagi M."/>
            <person name="Luo Y.B."/>
            <person name="Van de Peer Y."/>
            <person name="Liu Z.J."/>
        </authorList>
    </citation>
    <scope>NUCLEOTIDE SEQUENCE [LARGE SCALE GENOMIC DNA]</scope>
    <source>
        <tissue evidence="3">The whole plant</tissue>
    </source>
</reference>
<dbReference type="SMART" id="SM00205">
    <property type="entry name" value="THN"/>
    <property type="match status" value="1"/>
</dbReference>
<feature type="disulfide bond" evidence="1">
    <location>
        <begin position="183"/>
        <end position="266"/>
    </location>
</feature>
<dbReference type="Gene3D" id="2.60.110.10">
    <property type="entry name" value="Thaumatin"/>
    <property type="match status" value="1"/>
</dbReference>
<accession>A0A2I0VWY8</accession>
<organism evidence="3 4">
    <name type="scientific">Dendrobium catenatum</name>
    <dbReference type="NCBI Taxonomy" id="906689"/>
    <lineage>
        <taxon>Eukaryota</taxon>
        <taxon>Viridiplantae</taxon>
        <taxon>Streptophyta</taxon>
        <taxon>Embryophyta</taxon>
        <taxon>Tracheophyta</taxon>
        <taxon>Spermatophyta</taxon>
        <taxon>Magnoliopsida</taxon>
        <taxon>Liliopsida</taxon>
        <taxon>Asparagales</taxon>
        <taxon>Orchidaceae</taxon>
        <taxon>Epidendroideae</taxon>
        <taxon>Malaxideae</taxon>
        <taxon>Dendrobiinae</taxon>
        <taxon>Dendrobium</taxon>
    </lineage>
</organism>
<feature type="disulfide bond" evidence="1">
    <location>
        <begin position="196"/>
        <end position="212"/>
    </location>
</feature>
<dbReference type="EMBL" id="KZ503159">
    <property type="protein sequence ID" value="PKU67924.1"/>
    <property type="molecule type" value="Genomic_DNA"/>
</dbReference>
<feature type="disulfide bond" evidence="1">
    <location>
        <begin position="128"/>
        <end position="135"/>
    </location>
</feature>
<feature type="disulfide bond" evidence="1">
    <location>
        <begin position="216"/>
        <end position="225"/>
    </location>
</feature>
<dbReference type="AlphaFoldDB" id="A0A2I0VWY8"/>
<dbReference type="Pfam" id="PF00314">
    <property type="entry name" value="Thaumatin"/>
    <property type="match status" value="1"/>
</dbReference>
<proteinExistence type="predicted"/>
<dbReference type="InterPro" id="IPR001938">
    <property type="entry name" value="Thaumatin"/>
</dbReference>
<protein>
    <submittedName>
        <fullName evidence="3">Thaumatin-like protein 1</fullName>
    </submittedName>
</protein>
<feature type="disulfide bond" evidence="1">
    <location>
        <begin position="113"/>
        <end position="123"/>
    </location>
</feature>
<gene>
    <name evidence="3" type="ORF">MA16_Dca006959</name>
</gene>
<dbReference type="PANTHER" id="PTHR31048">
    <property type="entry name" value="OS03G0233200 PROTEIN"/>
    <property type="match status" value="1"/>
</dbReference>
<dbReference type="CDD" id="cd09218">
    <property type="entry name" value="TLP-PA"/>
    <property type="match status" value="1"/>
</dbReference>
<feature type="disulfide bond" evidence="1">
    <location>
        <begin position="188"/>
        <end position="249"/>
    </location>
</feature>
<dbReference type="Proteomes" id="UP000233837">
    <property type="component" value="Unassembled WGS sequence"/>
</dbReference>
<name>A0A2I0VWY8_9ASPA</name>
<evidence type="ECO:0000256" key="2">
    <source>
        <dbReference type="SAM" id="MobiDB-lite"/>
    </source>
</evidence>
<feature type="disulfide bond" evidence="1">
    <location>
        <begin position="226"/>
        <end position="236"/>
    </location>
</feature>
<dbReference type="PRINTS" id="PR00347">
    <property type="entry name" value="THAUMATIN"/>
</dbReference>
<dbReference type="FunFam" id="2.60.110.10:FF:000001">
    <property type="entry name" value="THAUMATIN-LIKE PROTEIN 1"/>
    <property type="match status" value="1"/>
</dbReference>